<dbReference type="AlphaFoldDB" id="A0A2J8AIK0"/>
<name>A0A2J8AIK0_9CHLO</name>
<proteinExistence type="predicted"/>
<feature type="region of interest" description="Disordered" evidence="1">
    <location>
        <begin position="274"/>
        <end position="294"/>
    </location>
</feature>
<evidence type="ECO:0008006" key="4">
    <source>
        <dbReference type="Google" id="ProtNLM"/>
    </source>
</evidence>
<dbReference type="Gene3D" id="3.40.50.150">
    <property type="entry name" value="Vaccinia Virus protein VP39"/>
    <property type="match status" value="1"/>
</dbReference>
<gene>
    <name evidence="2" type="ORF">TSOC_000756</name>
</gene>
<reference evidence="2 3" key="1">
    <citation type="journal article" date="2017" name="Mol. Biol. Evol.">
        <title>The 4-celled Tetrabaena socialis nuclear genome reveals the essential components for genetic control of cell number at the origin of multicellularity in the volvocine lineage.</title>
        <authorList>
            <person name="Featherston J."/>
            <person name="Arakaki Y."/>
            <person name="Hanschen E.R."/>
            <person name="Ferris P.J."/>
            <person name="Michod R.E."/>
            <person name="Olson B.J.S.C."/>
            <person name="Nozaki H."/>
            <person name="Durand P.M."/>
        </authorList>
    </citation>
    <scope>NUCLEOTIDE SEQUENCE [LARGE SCALE GENOMIC DNA]</scope>
    <source>
        <strain evidence="2 3">NIES-571</strain>
    </source>
</reference>
<protein>
    <recommendedName>
        <fullName evidence="4">Methyltransferase FkbM domain-containing protein</fullName>
    </recommendedName>
</protein>
<dbReference type="InterPro" id="IPR052514">
    <property type="entry name" value="SAM-dependent_MTase"/>
</dbReference>
<dbReference type="PANTHER" id="PTHR34203:SF13">
    <property type="entry name" value="EXPRESSED PROTEIN"/>
    <property type="match status" value="1"/>
</dbReference>
<dbReference type="PANTHER" id="PTHR34203">
    <property type="entry name" value="METHYLTRANSFERASE, FKBM FAMILY PROTEIN"/>
    <property type="match status" value="1"/>
</dbReference>
<dbReference type="SUPFAM" id="SSF53335">
    <property type="entry name" value="S-adenosyl-L-methionine-dependent methyltransferases"/>
    <property type="match status" value="1"/>
</dbReference>
<dbReference type="Proteomes" id="UP000236333">
    <property type="component" value="Unassembled WGS sequence"/>
</dbReference>
<evidence type="ECO:0000313" key="3">
    <source>
        <dbReference type="Proteomes" id="UP000236333"/>
    </source>
</evidence>
<dbReference type="EMBL" id="PGGS01000010">
    <property type="protein sequence ID" value="PNH12343.1"/>
    <property type="molecule type" value="Genomic_DNA"/>
</dbReference>
<organism evidence="2 3">
    <name type="scientific">Tetrabaena socialis</name>
    <dbReference type="NCBI Taxonomy" id="47790"/>
    <lineage>
        <taxon>Eukaryota</taxon>
        <taxon>Viridiplantae</taxon>
        <taxon>Chlorophyta</taxon>
        <taxon>core chlorophytes</taxon>
        <taxon>Chlorophyceae</taxon>
        <taxon>CS clade</taxon>
        <taxon>Chlamydomonadales</taxon>
        <taxon>Tetrabaenaceae</taxon>
        <taxon>Tetrabaena</taxon>
    </lineage>
</organism>
<dbReference type="OrthoDB" id="542772at2759"/>
<feature type="compositionally biased region" description="Polar residues" evidence="1">
    <location>
        <begin position="278"/>
        <end position="289"/>
    </location>
</feature>
<dbReference type="InterPro" id="IPR029063">
    <property type="entry name" value="SAM-dependent_MTases_sf"/>
</dbReference>
<feature type="non-terminal residue" evidence="2">
    <location>
        <position position="1"/>
    </location>
</feature>
<sequence length="333" mass="33959">LTPTLSLHASAADVSFRVFCEETFPLLDVKGSTARGGSVAAREVAPGTTIYVYSGDDAVSSSVRDGHGWEDQVLDQVLWAMQEPLPPPSGGTEAAPGRTLKATTAAAAAAANASAHAAVDAAAGTLAASARAHGGEEQPPPPLFVDVGANVGWFSVNVAARGYRVAAFEGMATNVALVRSSVCASPGLGDRLRLYAFGLGAADDTCYLFSGTTNRGDGITMCGVASEAEATAKVPPGYALRGRLPIHRLDSLLQPPPPGAAAGHANEIKVRGRGAGMGTQQKTAASTQVHPPVKGGEYARAGRGLNTAYTLAGPSRLSTAGFKGPWMTEAEVH</sequence>
<accession>A0A2J8AIK0</accession>
<evidence type="ECO:0000313" key="2">
    <source>
        <dbReference type="EMBL" id="PNH12343.1"/>
    </source>
</evidence>
<feature type="non-terminal residue" evidence="2">
    <location>
        <position position="333"/>
    </location>
</feature>
<evidence type="ECO:0000256" key="1">
    <source>
        <dbReference type="SAM" id="MobiDB-lite"/>
    </source>
</evidence>
<comment type="caution">
    <text evidence="2">The sequence shown here is derived from an EMBL/GenBank/DDBJ whole genome shotgun (WGS) entry which is preliminary data.</text>
</comment>
<keyword evidence="3" id="KW-1185">Reference proteome</keyword>